<organism evidence="1 2">
    <name type="scientific">Tunturiibacter gelidiferens</name>
    <dbReference type="NCBI Taxonomy" id="3069689"/>
    <lineage>
        <taxon>Bacteria</taxon>
        <taxon>Pseudomonadati</taxon>
        <taxon>Acidobacteriota</taxon>
        <taxon>Terriglobia</taxon>
        <taxon>Terriglobales</taxon>
        <taxon>Acidobacteriaceae</taxon>
        <taxon>Tunturiibacter</taxon>
    </lineage>
</organism>
<comment type="caution">
    <text evidence="1">The sequence shown here is derived from an EMBL/GenBank/DDBJ whole genome shotgun (WGS) entry which is preliminary data.</text>
</comment>
<accession>A0A9X0U5Y4</accession>
<protein>
    <submittedName>
        <fullName evidence="1">Nucleic acid-binding Zn-ribbon protein</fullName>
    </submittedName>
</protein>
<dbReference type="EMBL" id="JACHEB010000010">
    <property type="protein sequence ID" value="MBB5330505.1"/>
    <property type="molecule type" value="Genomic_DNA"/>
</dbReference>
<dbReference type="AlphaFoldDB" id="A0A9X0U5Y4"/>
<sequence>MDKPSIEPLLKEIYDAEREIDAIECKIQFADLKTTYPHEFAAMRSEQENQRQQILHCKASLDNHVKAEQGEDPV</sequence>
<keyword evidence="2" id="KW-1185">Reference proteome</keyword>
<evidence type="ECO:0000313" key="1">
    <source>
        <dbReference type="EMBL" id="MBB5330505.1"/>
    </source>
</evidence>
<proteinExistence type="predicted"/>
<evidence type="ECO:0000313" key="2">
    <source>
        <dbReference type="Proteomes" id="UP000535182"/>
    </source>
</evidence>
<gene>
    <name evidence="1" type="ORF">HDF14_004140</name>
</gene>
<reference evidence="1 2" key="1">
    <citation type="submission" date="2020-08" db="EMBL/GenBank/DDBJ databases">
        <title>Genomic Encyclopedia of Type Strains, Phase IV (KMG-V): Genome sequencing to study the core and pangenomes of soil and plant-associated prokaryotes.</title>
        <authorList>
            <person name="Whitman W."/>
        </authorList>
    </citation>
    <scope>NUCLEOTIDE SEQUENCE [LARGE SCALE GENOMIC DNA]</scope>
    <source>
        <strain evidence="1 2">X5P2</strain>
    </source>
</reference>
<dbReference type="Proteomes" id="UP000535182">
    <property type="component" value="Unassembled WGS sequence"/>
</dbReference>
<dbReference type="RefSeq" id="WP_183979978.1">
    <property type="nucleotide sequence ID" value="NZ_JACHEB010000010.1"/>
</dbReference>
<name>A0A9X0U5Y4_9BACT</name>